<organism evidence="2 3">
    <name type="scientific">Nannocystis pusilla</name>
    <dbReference type="NCBI Taxonomy" id="889268"/>
    <lineage>
        <taxon>Bacteria</taxon>
        <taxon>Pseudomonadati</taxon>
        <taxon>Myxococcota</taxon>
        <taxon>Polyangia</taxon>
        <taxon>Nannocystales</taxon>
        <taxon>Nannocystaceae</taxon>
        <taxon>Nannocystis</taxon>
    </lineage>
</organism>
<comment type="caution">
    <text evidence="2">The sequence shown here is derived from an EMBL/GenBank/DDBJ whole genome shotgun (WGS) entry which is preliminary data.</text>
</comment>
<name>A0A9X3J3Z5_9BACT</name>
<evidence type="ECO:0000313" key="3">
    <source>
        <dbReference type="Proteomes" id="UP001150924"/>
    </source>
</evidence>
<proteinExistence type="predicted"/>
<dbReference type="Proteomes" id="UP001150924">
    <property type="component" value="Unassembled WGS sequence"/>
</dbReference>
<dbReference type="InterPro" id="IPR027417">
    <property type="entry name" value="P-loop_NTPase"/>
</dbReference>
<evidence type="ECO:0000256" key="1">
    <source>
        <dbReference type="SAM" id="MobiDB-lite"/>
    </source>
</evidence>
<dbReference type="AlphaFoldDB" id="A0A9X3J3Z5"/>
<evidence type="ECO:0000313" key="2">
    <source>
        <dbReference type="EMBL" id="MCY1012598.1"/>
    </source>
</evidence>
<dbReference type="SUPFAM" id="SSF52540">
    <property type="entry name" value="P-loop containing nucleoside triphosphate hydrolases"/>
    <property type="match status" value="1"/>
</dbReference>
<dbReference type="EMBL" id="JAPNKE010000002">
    <property type="protein sequence ID" value="MCY1012598.1"/>
    <property type="molecule type" value="Genomic_DNA"/>
</dbReference>
<feature type="region of interest" description="Disordered" evidence="1">
    <location>
        <begin position="26"/>
        <end position="71"/>
    </location>
</feature>
<dbReference type="RefSeq" id="WP_267776068.1">
    <property type="nucleotide sequence ID" value="NZ_JAPNKE010000002.1"/>
</dbReference>
<reference evidence="2" key="1">
    <citation type="submission" date="2022-11" db="EMBL/GenBank/DDBJ databases">
        <title>Minimal conservation of predation-associated metabolite biosynthetic gene clusters underscores biosynthetic potential of Myxococcota including descriptions for ten novel species: Archangium lansinium sp. nov., Myxococcus landrumus sp. nov., Nannocystis bai.</title>
        <authorList>
            <person name="Ahearne A."/>
            <person name="Stevens C."/>
            <person name="Phillips K."/>
        </authorList>
    </citation>
    <scope>NUCLEOTIDE SEQUENCE</scope>
    <source>
        <strain evidence="2">Na p29</strain>
    </source>
</reference>
<feature type="compositionally biased region" description="Low complexity" evidence="1">
    <location>
        <begin position="31"/>
        <end position="42"/>
    </location>
</feature>
<gene>
    <name evidence="2" type="ORF">OV079_45120</name>
</gene>
<accession>A0A9X3J3Z5</accession>
<sequence length="318" mass="33294">MPPSEPAASSSHTAGSLAAVLGTHAEAACAPGTTPPSSSSGTGPQGHGASGMSSGTGPAGHVAPGMPQGPNPFQKAGMLGLAARSYVARAADAALAEALEGGASVVVVRGDFSIGKSSLLLRADRAWLGGAGAAVCLLDLQMMRVDDVNLFFDEFFAEVGRAYGQTFKTWREVQTAAAQRPLLLTLDEFGGLTPEVAQRFVPALYRVVSQLAGSLRLVVTTRDPIAEVLASFELSNPNLGDWLEVELRPFTEAELGQLLALLPPRARAVAEAERATIRERTKMLPKPAQCLCFNLWKDEAAGAGDADLAARVRKKSYR</sequence>
<keyword evidence="3" id="KW-1185">Reference proteome</keyword>
<protein>
    <submittedName>
        <fullName evidence="2">Uncharacterized protein</fullName>
    </submittedName>
</protein>